<dbReference type="OrthoDB" id="10259130at2759"/>
<feature type="domain" description="Peptidase C1A papain C-terminal" evidence="2">
    <location>
        <begin position="3"/>
        <end position="155"/>
    </location>
</feature>
<comment type="similarity">
    <text evidence="1">Belongs to the peptidase C1 family.</text>
</comment>
<keyword evidence="4" id="KW-1185">Reference proteome</keyword>
<evidence type="ECO:0000313" key="4">
    <source>
        <dbReference type="Proteomes" id="UP000241769"/>
    </source>
</evidence>
<gene>
    <name evidence="3" type="ORF">PROFUN_11985</name>
</gene>
<dbReference type="STRING" id="1890364.A0A2P6N8U9"/>
<name>A0A2P6N8U9_9EUKA</name>
<evidence type="ECO:0000313" key="3">
    <source>
        <dbReference type="EMBL" id="PRP80387.1"/>
    </source>
</evidence>
<dbReference type="InterPro" id="IPR025661">
    <property type="entry name" value="Pept_asp_AS"/>
</dbReference>
<dbReference type="PROSITE" id="PS00640">
    <property type="entry name" value="THIOL_PROTEASE_ASN"/>
    <property type="match status" value="1"/>
</dbReference>
<sequence>MQRLCSRKCEPGDGWPSEATDYAKKNRQSFERDYPYTQRDGSCHSTQNRIHVGQRISGKGEDQLENMLQKGAVSVCLDADILQNYRSGVIGAGYSSDQNHAVTAVALTTDCNGRAAQCWVVKNSWGSDWGEHGYLRVDKGKNSLGIGAELLDLATGCSSEDNKNNNNNNNNYNAPYGDINNQDLPGDDIAVLKANERSDCTAFAFNTCGNGRCWLKNGDLSVNNRNCRASEAVSIQAKLAVFAEPSASSLIKVILRARGGEHNHITMDNTTPSVQPTLSQLVPSCHKARVLVSYLLNNASTVALQCQRKCLQTDNLINLLLENGFFKFNLPPALWVDSDSQDTYNHLAIQFGYAFCDSPSQAALMKISSPFDAAFPVLTVFEF</sequence>
<dbReference type="InterPro" id="IPR038765">
    <property type="entry name" value="Papain-like_cys_pep_sf"/>
</dbReference>
<dbReference type="GO" id="GO:0006508">
    <property type="term" value="P:proteolysis"/>
    <property type="evidence" value="ECO:0007669"/>
    <property type="project" value="InterPro"/>
</dbReference>
<dbReference type="InterPro" id="IPR013128">
    <property type="entry name" value="Peptidase_C1A"/>
</dbReference>
<dbReference type="InterPro" id="IPR000668">
    <property type="entry name" value="Peptidase_C1A_C"/>
</dbReference>
<protein>
    <submittedName>
        <fullName evidence="3">Clan CA, family C1, cathepsin L-like cysteine peptidase</fullName>
    </submittedName>
</protein>
<dbReference type="Pfam" id="PF00112">
    <property type="entry name" value="Peptidase_C1"/>
    <property type="match status" value="1"/>
</dbReference>
<organism evidence="3 4">
    <name type="scientific">Planoprotostelium fungivorum</name>
    <dbReference type="NCBI Taxonomy" id="1890364"/>
    <lineage>
        <taxon>Eukaryota</taxon>
        <taxon>Amoebozoa</taxon>
        <taxon>Evosea</taxon>
        <taxon>Variosea</taxon>
        <taxon>Cavosteliida</taxon>
        <taxon>Cavosteliaceae</taxon>
        <taxon>Planoprotostelium</taxon>
    </lineage>
</organism>
<dbReference type="SMART" id="SM00645">
    <property type="entry name" value="Pept_C1"/>
    <property type="match status" value="1"/>
</dbReference>
<dbReference type="EMBL" id="MDYQ01000151">
    <property type="protein sequence ID" value="PRP80387.1"/>
    <property type="molecule type" value="Genomic_DNA"/>
</dbReference>
<evidence type="ECO:0000256" key="1">
    <source>
        <dbReference type="ARBA" id="ARBA00008455"/>
    </source>
</evidence>
<dbReference type="SUPFAM" id="SSF54001">
    <property type="entry name" value="Cysteine proteinases"/>
    <property type="match status" value="1"/>
</dbReference>
<dbReference type="AlphaFoldDB" id="A0A2P6N8U9"/>
<dbReference type="Proteomes" id="UP000241769">
    <property type="component" value="Unassembled WGS sequence"/>
</dbReference>
<dbReference type="InParanoid" id="A0A2P6N8U9"/>
<dbReference type="PANTHER" id="PTHR12411">
    <property type="entry name" value="CYSTEINE PROTEASE FAMILY C1-RELATED"/>
    <property type="match status" value="1"/>
</dbReference>
<dbReference type="Gene3D" id="3.90.70.10">
    <property type="entry name" value="Cysteine proteinases"/>
    <property type="match status" value="1"/>
</dbReference>
<dbReference type="GO" id="GO:0008234">
    <property type="term" value="F:cysteine-type peptidase activity"/>
    <property type="evidence" value="ECO:0007669"/>
    <property type="project" value="InterPro"/>
</dbReference>
<evidence type="ECO:0000259" key="2">
    <source>
        <dbReference type="SMART" id="SM00645"/>
    </source>
</evidence>
<accession>A0A2P6N8U9</accession>
<proteinExistence type="inferred from homology"/>
<comment type="caution">
    <text evidence="3">The sequence shown here is derived from an EMBL/GenBank/DDBJ whole genome shotgun (WGS) entry which is preliminary data.</text>
</comment>
<reference evidence="3 4" key="1">
    <citation type="journal article" date="2018" name="Genome Biol. Evol.">
        <title>Multiple Roots of Fruiting Body Formation in Amoebozoa.</title>
        <authorList>
            <person name="Hillmann F."/>
            <person name="Forbes G."/>
            <person name="Novohradska S."/>
            <person name="Ferling I."/>
            <person name="Riege K."/>
            <person name="Groth M."/>
            <person name="Westermann M."/>
            <person name="Marz M."/>
            <person name="Spaller T."/>
            <person name="Winckler T."/>
            <person name="Schaap P."/>
            <person name="Glockner G."/>
        </authorList>
    </citation>
    <scope>NUCLEOTIDE SEQUENCE [LARGE SCALE GENOMIC DNA]</scope>
    <source>
        <strain evidence="3 4">Jena</strain>
    </source>
</reference>